<evidence type="ECO:0000313" key="1">
    <source>
        <dbReference type="EMBL" id="EYU30430.1"/>
    </source>
</evidence>
<evidence type="ECO:0000313" key="2">
    <source>
        <dbReference type="Proteomes" id="UP000030748"/>
    </source>
</evidence>
<organism evidence="1 2">
    <name type="scientific">Erythranthe guttata</name>
    <name type="common">Yellow monkey flower</name>
    <name type="synonym">Mimulus guttatus</name>
    <dbReference type="NCBI Taxonomy" id="4155"/>
    <lineage>
        <taxon>Eukaryota</taxon>
        <taxon>Viridiplantae</taxon>
        <taxon>Streptophyta</taxon>
        <taxon>Embryophyta</taxon>
        <taxon>Tracheophyta</taxon>
        <taxon>Spermatophyta</taxon>
        <taxon>Magnoliopsida</taxon>
        <taxon>eudicotyledons</taxon>
        <taxon>Gunneridae</taxon>
        <taxon>Pentapetalae</taxon>
        <taxon>asterids</taxon>
        <taxon>lamiids</taxon>
        <taxon>Lamiales</taxon>
        <taxon>Phrymaceae</taxon>
        <taxon>Erythranthe</taxon>
    </lineage>
</organism>
<accession>A0A022QVC4</accession>
<dbReference type="EMBL" id="KI631062">
    <property type="protein sequence ID" value="EYU30430.1"/>
    <property type="molecule type" value="Genomic_DNA"/>
</dbReference>
<dbReference type="AlphaFoldDB" id="A0A022QVC4"/>
<proteinExistence type="predicted"/>
<dbReference type="Proteomes" id="UP000030748">
    <property type="component" value="Unassembled WGS sequence"/>
</dbReference>
<name>A0A022QVC4_ERYGU</name>
<keyword evidence="2" id="KW-1185">Reference proteome</keyword>
<reference evidence="1 2" key="1">
    <citation type="journal article" date="2013" name="Proc. Natl. Acad. Sci. U.S.A.">
        <title>Fine-scale variation in meiotic recombination in Mimulus inferred from population shotgun sequencing.</title>
        <authorList>
            <person name="Hellsten U."/>
            <person name="Wright K.M."/>
            <person name="Jenkins J."/>
            <person name="Shu S."/>
            <person name="Yuan Y."/>
            <person name="Wessler S.R."/>
            <person name="Schmutz J."/>
            <person name="Willis J.H."/>
            <person name="Rokhsar D.S."/>
        </authorList>
    </citation>
    <scope>NUCLEOTIDE SEQUENCE [LARGE SCALE GENOMIC DNA]</scope>
    <source>
        <strain evidence="2">cv. DUN x IM62</strain>
    </source>
</reference>
<sequence length="157" mass="17831">MNQPKVKRGIGKYEIGRTIGSIDCYRRKFRSLASILFSVDDSSIGFGAPVWANMRTRGVTSATVTSYFLETVSIQRELELVGTPSVSRFGKTAKALLIRHPSGYGCRLNSVTPYSVINFFLFRTFDVQFLVRLWRPAFALKLFMVHCRMCARSMNEL</sequence>
<gene>
    <name evidence="1" type="ORF">MIMGU_mgv11b016592mg</name>
</gene>
<protein>
    <submittedName>
        <fullName evidence="1">Uncharacterized protein</fullName>
    </submittedName>
</protein>